<evidence type="ECO:0000313" key="2">
    <source>
        <dbReference type="EMBL" id="KAF3434754.1"/>
    </source>
</evidence>
<feature type="region of interest" description="Disordered" evidence="1">
    <location>
        <begin position="133"/>
        <end position="176"/>
    </location>
</feature>
<dbReference type="Proteomes" id="UP000796880">
    <property type="component" value="Unassembled WGS sequence"/>
</dbReference>
<comment type="caution">
    <text evidence="2">The sequence shown here is derived from an EMBL/GenBank/DDBJ whole genome shotgun (WGS) entry which is preliminary data.</text>
</comment>
<name>A0A8K0GQH9_9ROSA</name>
<evidence type="ECO:0000313" key="3">
    <source>
        <dbReference type="Proteomes" id="UP000796880"/>
    </source>
</evidence>
<feature type="region of interest" description="Disordered" evidence="1">
    <location>
        <begin position="224"/>
        <end position="262"/>
    </location>
</feature>
<gene>
    <name evidence="2" type="ORF">FNV43_RR21839</name>
</gene>
<reference evidence="2" key="1">
    <citation type="submission" date="2020-03" db="EMBL/GenBank/DDBJ databases">
        <title>A high-quality chromosome-level genome assembly of a woody plant with both climbing and erect habits, Rhamnella rubrinervis.</title>
        <authorList>
            <person name="Lu Z."/>
            <person name="Yang Y."/>
            <person name="Zhu X."/>
            <person name="Sun Y."/>
        </authorList>
    </citation>
    <scope>NUCLEOTIDE SEQUENCE</scope>
    <source>
        <strain evidence="2">BYM</strain>
        <tissue evidence="2">Leaf</tissue>
    </source>
</reference>
<feature type="compositionally biased region" description="Basic residues" evidence="1">
    <location>
        <begin position="142"/>
        <end position="153"/>
    </location>
</feature>
<keyword evidence="3" id="KW-1185">Reference proteome</keyword>
<accession>A0A8K0GQH9</accession>
<dbReference type="EMBL" id="VOIH02000010">
    <property type="protein sequence ID" value="KAF3434754.1"/>
    <property type="molecule type" value="Genomic_DNA"/>
</dbReference>
<protein>
    <submittedName>
        <fullName evidence="2">Uncharacterized protein</fullName>
    </submittedName>
</protein>
<proteinExistence type="predicted"/>
<evidence type="ECO:0000256" key="1">
    <source>
        <dbReference type="SAM" id="MobiDB-lite"/>
    </source>
</evidence>
<organism evidence="2 3">
    <name type="scientific">Rhamnella rubrinervis</name>
    <dbReference type="NCBI Taxonomy" id="2594499"/>
    <lineage>
        <taxon>Eukaryota</taxon>
        <taxon>Viridiplantae</taxon>
        <taxon>Streptophyta</taxon>
        <taxon>Embryophyta</taxon>
        <taxon>Tracheophyta</taxon>
        <taxon>Spermatophyta</taxon>
        <taxon>Magnoliopsida</taxon>
        <taxon>eudicotyledons</taxon>
        <taxon>Gunneridae</taxon>
        <taxon>Pentapetalae</taxon>
        <taxon>rosids</taxon>
        <taxon>fabids</taxon>
        <taxon>Rosales</taxon>
        <taxon>Rhamnaceae</taxon>
        <taxon>rhamnoid group</taxon>
        <taxon>Rhamneae</taxon>
        <taxon>Rhamnella</taxon>
    </lineage>
</organism>
<sequence length="262" mass="26900">MPLLGSILPFRVPPFQTGSTAICGVRATPGEADPWPTPPTLWGLPQPPLAGPTPAGSTSLCLRSPAGSILPQCSTVQGGVPAVSRVRLARWGRSTGRHLLHMGIPPPGTTGGIHELNPFAVGSILPRVFHRSGGVHSLSRGPSRRGRSSHLRRGSTPTALAGPPGGPPPPAGPRPLSYQAVFAMRAQSPWDNPWTHPTPVPIQGRGPFFVCGPSPAVADLRASCAGPPVGSTSLPLAGSTAAAHPLRGHRRSGSPLRGQSPG</sequence>
<feature type="compositionally biased region" description="Pro residues" evidence="1">
    <location>
        <begin position="164"/>
        <end position="173"/>
    </location>
</feature>
<dbReference type="AlphaFoldDB" id="A0A8K0GQH9"/>